<dbReference type="SUPFAM" id="SSF52141">
    <property type="entry name" value="Uracil-DNA glycosylase-like"/>
    <property type="match status" value="1"/>
</dbReference>
<dbReference type="RefSeq" id="WP_136369149.1">
    <property type="nucleotide sequence ID" value="NZ_SSOB01000007.1"/>
</dbReference>
<dbReference type="OrthoDB" id="573462at2"/>
<accession>A0A4S4C8W0</accession>
<reference evidence="1 2" key="1">
    <citation type="submission" date="2019-04" db="EMBL/GenBank/DDBJ databases">
        <title>Cohnella sp. nov. isolated from preserved vegetables.</title>
        <authorList>
            <person name="Lin S.-Y."/>
            <person name="Hung M.-H."/>
            <person name="Young C.-C."/>
        </authorList>
    </citation>
    <scope>NUCLEOTIDE SEQUENCE [LARGE SCALE GENOMIC DNA]</scope>
    <source>
        <strain evidence="1 2">CC-MHH1044</strain>
    </source>
</reference>
<gene>
    <name evidence="1" type="ORF">E6C55_07460</name>
</gene>
<name>A0A4S4C8W0_9BACL</name>
<dbReference type="InterPro" id="IPR036895">
    <property type="entry name" value="Uracil-DNA_glycosylase-like_sf"/>
</dbReference>
<keyword evidence="2" id="KW-1185">Reference proteome</keyword>
<protein>
    <recommendedName>
        <fullName evidence="3">Uracil-DNA glycosylase-like domain-containing protein</fullName>
    </recommendedName>
</protein>
<dbReference type="EMBL" id="SSOB01000007">
    <property type="protein sequence ID" value="THF82211.1"/>
    <property type="molecule type" value="Genomic_DNA"/>
</dbReference>
<evidence type="ECO:0000313" key="2">
    <source>
        <dbReference type="Proteomes" id="UP000310636"/>
    </source>
</evidence>
<dbReference type="AlphaFoldDB" id="A0A4S4C8W0"/>
<sequence length="288" mass="31601">MLISRHLRSYAEAIRELPEGIEWTRESLLTDSFLMERHGELAMYYAPHNEYANPSARIVLVGLTPGWTQMRIAIREARGALAEGLGDEAVCRRAKEAARFAGTMRAHLIAMLDELGLHRHLGLRSSGALFRERDGLPFLRGVSEAGLAAIPVERSSDGLGEGSAEGMMVGSADGPHLMHSTSALRFPVFARGRNYGGSRPGLLASPFLREAALGSLRDELGMLEAALVIPLGRTVEQALRILAEEGSVDDARCLWGFPHPSGANGHRRKQFDAQRDRMERKLASIRWG</sequence>
<evidence type="ECO:0008006" key="3">
    <source>
        <dbReference type="Google" id="ProtNLM"/>
    </source>
</evidence>
<proteinExistence type="predicted"/>
<evidence type="ECO:0000313" key="1">
    <source>
        <dbReference type="EMBL" id="THF82211.1"/>
    </source>
</evidence>
<comment type="caution">
    <text evidence="1">The sequence shown here is derived from an EMBL/GenBank/DDBJ whole genome shotgun (WGS) entry which is preliminary data.</text>
</comment>
<organism evidence="1 2">
    <name type="scientific">Cohnella fermenti</name>
    <dbReference type="NCBI Taxonomy" id="2565925"/>
    <lineage>
        <taxon>Bacteria</taxon>
        <taxon>Bacillati</taxon>
        <taxon>Bacillota</taxon>
        <taxon>Bacilli</taxon>
        <taxon>Bacillales</taxon>
        <taxon>Paenibacillaceae</taxon>
        <taxon>Cohnella</taxon>
    </lineage>
</organism>
<dbReference type="Proteomes" id="UP000310636">
    <property type="component" value="Unassembled WGS sequence"/>
</dbReference>